<dbReference type="EMBL" id="MN739479">
    <property type="protein sequence ID" value="QHT06931.1"/>
    <property type="molecule type" value="Genomic_DNA"/>
</dbReference>
<dbReference type="AlphaFoldDB" id="A0A6C0CR45"/>
<sequence length="99" mass="11062">MTESNRSFTVSKCTAKCDKAEGGRYKGKIPSQAARKAGRALLKSCKKRQLKFTLRETTQGSAHKEFTYSAIKVKLDKPQIIKRGNSTITVTHEYLVHAC</sequence>
<dbReference type="InterPro" id="IPR036620">
    <property type="entry name" value="MC1_sf"/>
</dbReference>
<protein>
    <submittedName>
        <fullName evidence="1">Uncharacterized protein</fullName>
    </submittedName>
</protein>
<name>A0A6C0CR45_9ZZZZ</name>
<reference evidence="1" key="1">
    <citation type="journal article" date="2020" name="Nature">
        <title>Giant virus diversity and host interactions through global metagenomics.</title>
        <authorList>
            <person name="Schulz F."/>
            <person name="Roux S."/>
            <person name="Paez-Espino D."/>
            <person name="Jungbluth S."/>
            <person name="Walsh D.A."/>
            <person name="Denef V.J."/>
            <person name="McMahon K.D."/>
            <person name="Konstantinidis K.T."/>
            <person name="Eloe-Fadrosh E.A."/>
            <person name="Kyrpides N.C."/>
            <person name="Woyke T."/>
        </authorList>
    </citation>
    <scope>NUCLEOTIDE SEQUENCE</scope>
    <source>
        <strain evidence="1">GVMAG-M-3300021962-46</strain>
    </source>
</reference>
<proteinExistence type="predicted"/>
<dbReference type="Gene3D" id="3.10.470.10">
    <property type="entry name" value="Chromosomal protein MC1"/>
    <property type="match status" value="1"/>
</dbReference>
<evidence type="ECO:0000313" key="1">
    <source>
        <dbReference type="EMBL" id="QHT06931.1"/>
    </source>
</evidence>
<accession>A0A6C0CR45</accession>
<organism evidence="1">
    <name type="scientific">viral metagenome</name>
    <dbReference type="NCBI Taxonomy" id="1070528"/>
    <lineage>
        <taxon>unclassified sequences</taxon>
        <taxon>metagenomes</taxon>
        <taxon>organismal metagenomes</taxon>
    </lineage>
</organism>
<dbReference type="GO" id="GO:0042262">
    <property type="term" value="P:DNA protection"/>
    <property type="evidence" value="ECO:0007669"/>
    <property type="project" value="InterPro"/>
</dbReference>
<dbReference type="SUPFAM" id="SSF102875">
    <property type="entry name" value="Chromosomal protein MC1"/>
    <property type="match status" value="1"/>
</dbReference>